<evidence type="ECO:0000259" key="2">
    <source>
        <dbReference type="Pfam" id="PF24883"/>
    </source>
</evidence>
<evidence type="ECO:0000313" key="3">
    <source>
        <dbReference type="EMBL" id="OCH83859.1"/>
    </source>
</evidence>
<feature type="domain" description="Nephrocystin 3-like N-terminal" evidence="2">
    <location>
        <begin position="9"/>
        <end position="179"/>
    </location>
</feature>
<dbReference type="InterPro" id="IPR056884">
    <property type="entry name" value="NPHP3-like_N"/>
</dbReference>
<keyword evidence="4" id="KW-1185">Reference proteome</keyword>
<dbReference type="PANTHER" id="PTHR10039:SF17">
    <property type="entry name" value="FUNGAL STAND N-TERMINAL GOODBYE DOMAIN-CONTAINING PROTEIN-RELATED"/>
    <property type="match status" value="1"/>
</dbReference>
<evidence type="ECO:0000313" key="4">
    <source>
        <dbReference type="Proteomes" id="UP000250043"/>
    </source>
</evidence>
<name>A0A8E2DFJ3_9APHY</name>
<dbReference type="Gene3D" id="3.40.50.300">
    <property type="entry name" value="P-loop containing nucleotide triphosphate hydrolases"/>
    <property type="match status" value="1"/>
</dbReference>
<feature type="non-terminal residue" evidence="3">
    <location>
        <position position="364"/>
    </location>
</feature>
<dbReference type="AlphaFoldDB" id="A0A8E2DFJ3"/>
<dbReference type="SUPFAM" id="SSF52540">
    <property type="entry name" value="P-loop containing nucleoside triphosphate hydrolases"/>
    <property type="match status" value="1"/>
</dbReference>
<organism evidence="3 4">
    <name type="scientific">Obba rivulosa</name>
    <dbReference type="NCBI Taxonomy" id="1052685"/>
    <lineage>
        <taxon>Eukaryota</taxon>
        <taxon>Fungi</taxon>
        <taxon>Dikarya</taxon>
        <taxon>Basidiomycota</taxon>
        <taxon>Agaricomycotina</taxon>
        <taxon>Agaricomycetes</taxon>
        <taxon>Polyporales</taxon>
        <taxon>Gelatoporiaceae</taxon>
        <taxon>Obba</taxon>
    </lineage>
</organism>
<gene>
    <name evidence="3" type="ORF">OBBRIDRAFT_711378</name>
</gene>
<reference evidence="3 4" key="1">
    <citation type="submission" date="2016-07" db="EMBL/GenBank/DDBJ databases">
        <title>Draft genome of the white-rot fungus Obba rivulosa 3A-2.</title>
        <authorList>
            <consortium name="DOE Joint Genome Institute"/>
            <person name="Miettinen O."/>
            <person name="Riley R."/>
            <person name="Acob R."/>
            <person name="Barry K."/>
            <person name="Cullen D."/>
            <person name="De Vries R."/>
            <person name="Hainaut M."/>
            <person name="Hatakka A."/>
            <person name="Henrissat B."/>
            <person name="Hilden K."/>
            <person name="Kuo R."/>
            <person name="Labutti K."/>
            <person name="Lipzen A."/>
            <person name="Makela M.R."/>
            <person name="Sandor L."/>
            <person name="Spatafora J.W."/>
            <person name="Grigoriev I.V."/>
            <person name="Hibbett D.S."/>
        </authorList>
    </citation>
    <scope>NUCLEOTIDE SEQUENCE [LARGE SCALE GENOMIC DNA]</scope>
    <source>
        <strain evidence="3 4">3A-2</strain>
    </source>
</reference>
<dbReference type="Proteomes" id="UP000250043">
    <property type="component" value="Unassembled WGS sequence"/>
</dbReference>
<dbReference type="EMBL" id="KV722788">
    <property type="protein sequence ID" value="OCH83859.1"/>
    <property type="molecule type" value="Genomic_DNA"/>
</dbReference>
<protein>
    <recommendedName>
        <fullName evidence="2">Nephrocystin 3-like N-terminal domain-containing protein</fullName>
    </recommendedName>
</protein>
<dbReference type="Pfam" id="PF24883">
    <property type="entry name" value="NPHP3_N"/>
    <property type="match status" value="1"/>
</dbReference>
<accession>A0A8E2DFJ3</accession>
<dbReference type="InterPro" id="IPR027417">
    <property type="entry name" value="P-loop_NTPase"/>
</dbReference>
<dbReference type="PANTHER" id="PTHR10039">
    <property type="entry name" value="AMELOGENIN"/>
    <property type="match status" value="1"/>
</dbReference>
<keyword evidence="1" id="KW-0677">Repeat</keyword>
<feature type="non-terminal residue" evidence="3">
    <location>
        <position position="1"/>
    </location>
</feature>
<proteinExistence type="predicted"/>
<sequence>PPRCLNGTRKEILSTITSWTNDFTASNVFWIHGYPGAGKSTIAFTIANQLKEANRLGAIFAFDRKPETSPSVLWRHISYKLTQEYLTCRVEIVSKVKDGALKNITATEIFYQLVAEPLRQWGGVLTGFPHDRLPVIVIDALDECGGLGSSSIQGRGEILSRISEWAKLHPHFKLIVTSRFEHDINHSFSTIPHRSLAIDIGNAVKPESTEDIRRYIEDRFKKMTTGDESELVNWPGEDVVDDLSKRALGIFIWVVTVLNYVAVNPSEKWLNEVRGSLLPSGDVYALYRQILESAFSGWNHDECANVVDLVGTIVAVQIPLTSDDVASLLNMGTVTAKNICKRLQPVLDGGDMLRFAHQSFVDFL</sequence>
<evidence type="ECO:0000256" key="1">
    <source>
        <dbReference type="ARBA" id="ARBA00022737"/>
    </source>
</evidence>
<dbReference type="OrthoDB" id="2804352at2759"/>